<sequence length="79" mass="8244">MNNLRTALVPHRSSQANLQVAGKSNSRACCWGGGSKGDGVAPAQRPARLVLMFFMPVPVDGIPDARLCLCTSQATGEGC</sequence>
<organism evidence="1 2">
    <name type="scientific">Trichoderma ghanense</name>
    <dbReference type="NCBI Taxonomy" id="65468"/>
    <lineage>
        <taxon>Eukaryota</taxon>
        <taxon>Fungi</taxon>
        <taxon>Dikarya</taxon>
        <taxon>Ascomycota</taxon>
        <taxon>Pezizomycotina</taxon>
        <taxon>Sordariomycetes</taxon>
        <taxon>Hypocreomycetidae</taxon>
        <taxon>Hypocreales</taxon>
        <taxon>Hypocreaceae</taxon>
        <taxon>Trichoderma</taxon>
    </lineage>
</organism>
<evidence type="ECO:0000313" key="2">
    <source>
        <dbReference type="Proteomes" id="UP001642720"/>
    </source>
</evidence>
<protein>
    <submittedName>
        <fullName evidence="1">Uncharacterized protein</fullName>
    </submittedName>
</protein>
<proteinExistence type="predicted"/>
<accession>A0ABY2HH84</accession>
<comment type="caution">
    <text evidence="1">The sequence shown here is derived from an EMBL/GenBank/DDBJ whole genome shotgun (WGS) entry which is preliminary data.</text>
</comment>
<evidence type="ECO:0000313" key="1">
    <source>
        <dbReference type="EMBL" id="TFB06660.1"/>
    </source>
</evidence>
<gene>
    <name evidence="1" type="ORF">CCMA1212_000600</name>
</gene>
<dbReference type="GeneID" id="300572511"/>
<keyword evidence="2" id="KW-1185">Reference proteome</keyword>
<dbReference type="RefSeq" id="XP_073562861.1">
    <property type="nucleotide sequence ID" value="XM_073698061.1"/>
</dbReference>
<reference evidence="1 2" key="1">
    <citation type="submission" date="2018-01" db="EMBL/GenBank/DDBJ databases">
        <title>Genome characterization of the sugarcane-associated fungus Trichoderma ghanense CCMA-1212 and their application in lignocelulose bioconversion.</title>
        <authorList>
            <person name="Steindorff A.S."/>
            <person name="Mendes T.D."/>
            <person name="Vilela E.S.D."/>
            <person name="Rodrigues D.S."/>
            <person name="Formighieri E.F."/>
            <person name="Melo I.S."/>
            <person name="Favaro L.C.L."/>
        </authorList>
    </citation>
    <scope>NUCLEOTIDE SEQUENCE [LARGE SCALE GENOMIC DNA]</scope>
    <source>
        <strain evidence="1 2">CCMA-1212</strain>
    </source>
</reference>
<dbReference type="EMBL" id="PPTA01000001">
    <property type="protein sequence ID" value="TFB06660.1"/>
    <property type="molecule type" value="Genomic_DNA"/>
</dbReference>
<name>A0ABY2HH84_9HYPO</name>
<dbReference type="Proteomes" id="UP001642720">
    <property type="component" value="Unassembled WGS sequence"/>
</dbReference>